<evidence type="ECO:0000256" key="2">
    <source>
        <dbReference type="ARBA" id="ARBA00005369"/>
    </source>
</evidence>
<dbReference type="Pfam" id="PF01135">
    <property type="entry name" value="PCMT"/>
    <property type="match status" value="1"/>
</dbReference>
<evidence type="ECO:0000256" key="6">
    <source>
        <dbReference type="ARBA" id="ARBA00022603"/>
    </source>
</evidence>
<evidence type="ECO:0000256" key="11">
    <source>
        <dbReference type="ARBA" id="ARBA00031350"/>
    </source>
</evidence>
<proteinExistence type="inferred from homology"/>
<evidence type="ECO:0000256" key="8">
    <source>
        <dbReference type="ARBA" id="ARBA00022691"/>
    </source>
</evidence>
<dbReference type="Gene3D" id="3.40.50.150">
    <property type="entry name" value="Vaccinia Virus protein VP39"/>
    <property type="match status" value="1"/>
</dbReference>
<evidence type="ECO:0000256" key="4">
    <source>
        <dbReference type="ARBA" id="ARBA00013346"/>
    </source>
</evidence>
<evidence type="ECO:0000256" key="1">
    <source>
        <dbReference type="ARBA" id="ARBA00004496"/>
    </source>
</evidence>
<keyword evidence="8" id="KW-0949">S-adenosyl-L-methionine</keyword>
<dbReference type="EC" id="2.1.1.77" evidence="3"/>
<comment type="similarity">
    <text evidence="2">Belongs to the methyltransferase superfamily. L-isoaspartyl/D-aspartyl protein methyltransferase family.</text>
</comment>
<organism evidence="12 13">
    <name type="scientific">Streptomyces luteosporeus</name>
    <dbReference type="NCBI Taxonomy" id="173856"/>
    <lineage>
        <taxon>Bacteria</taxon>
        <taxon>Bacillati</taxon>
        <taxon>Actinomycetota</taxon>
        <taxon>Actinomycetes</taxon>
        <taxon>Kitasatosporales</taxon>
        <taxon>Streptomycetaceae</taxon>
        <taxon>Streptomyces</taxon>
    </lineage>
</organism>
<dbReference type="InterPro" id="IPR029063">
    <property type="entry name" value="SAM-dependent_MTases_sf"/>
</dbReference>
<evidence type="ECO:0000256" key="3">
    <source>
        <dbReference type="ARBA" id="ARBA00011890"/>
    </source>
</evidence>
<dbReference type="Proteomes" id="UP001500886">
    <property type="component" value="Unassembled WGS sequence"/>
</dbReference>
<keyword evidence="5" id="KW-0963">Cytoplasm</keyword>
<dbReference type="SUPFAM" id="SSF53335">
    <property type="entry name" value="S-adenosyl-L-methionine-dependent methyltransferases"/>
    <property type="match status" value="1"/>
</dbReference>
<comment type="caution">
    <text evidence="12">The sequence shown here is derived from an EMBL/GenBank/DDBJ whole genome shotgun (WGS) entry which is preliminary data.</text>
</comment>
<evidence type="ECO:0000256" key="7">
    <source>
        <dbReference type="ARBA" id="ARBA00022679"/>
    </source>
</evidence>
<keyword evidence="13" id="KW-1185">Reference proteome</keyword>
<evidence type="ECO:0000313" key="13">
    <source>
        <dbReference type="Proteomes" id="UP001500886"/>
    </source>
</evidence>
<protein>
    <recommendedName>
        <fullName evidence="4">Protein-L-isoaspartate O-methyltransferase</fullName>
        <ecNumber evidence="3">2.1.1.77</ecNumber>
    </recommendedName>
    <alternativeName>
        <fullName evidence="11">L-isoaspartyl protein carboxyl methyltransferase</fullName>
    </alternativeName>
    <alternativeName>
        <fullName evidence="9">Protein L-isoaspartyl methyltransferase</fullName>
    </alternativeName>
    <alternativeName>
        <fullName evidence="10">Protein-beta-aspartate methyltransferase</fullName>
    </alternativeName>
</protein>
<gene>
    <name evidence="12" type="ORF">GCM10010315_40000</name>
</gene>
<dbReference type="RefSeq" id="WP_344436740.1">
    <property type="nucleotide sequence ID" value="NZ_BAAASL010000015.1"/>
</dbReference>
<dbReference type="CDD" id="cd02440">
    <property type="entry name" value="AdoMet_MTases"/>
    <property type="match status" value="1"/>
</dbReference>
<accession>A0ABN3TX37</accession>
<dbReference type="EMBL" id="BAAASL010000015">
    <property type="protein sequence ID" value="GAA2720207.1"/>
    <property type="molecule type" value="Genomic_DNA"/>
</dbReference>
<sequence length="325" mass="34982">MSCSSPSPLSPAEAVTQEAEAAQARQAMVRRLEEQGVLSDPLLREALLAVPREVLLPRAYVRRDAGYPEPVVLELLDGVHPEDRKEWLELIYSGASVLAQRNGEALEGQVRGRVKGGRITSQTSVVSMTVQMLQDLRLCPGLSYLELGAGPGYSTALAARVLGAGRVTAVERDAEMAFAAARRLAALGLEADVVAGDGLDGHPERAPYERIAFTFSVPYLPVKVVEQLAEDGLLLAHLTADSPSWPGLVTVRKAGGRLEASVCGSRLGHVPMHGYSWVSLHRHKDRVGAEPGRHRAGSLAPPPEGARGFWLALAHLFFPRFRSVS</sequence>
<dbReference type="PANTHER" id="PTHR11579">
    <property type="entry name" value="PROTEIN-L-ISOASPARTATE O-METHYLTRANSFERASE"/>
    <property type="match status" value="1"/>
</dbReference>
<name>A0ABN3TX37_9ACTN</name>
<evidence type="ECO:0000256" key="10">
    <source>
        <dbReference type="ARBA" id="ARBA00031323"/>
    </source>
</evidence>
<comment type="subcellular location">
    <subcellularLocation>
        <location evidence="1">Cytoplasm</location>
    </subcellularLocation>
</comment>
<evidence type="ECO:0000256" key="5">
    <source>
        <dbReference type="ARBA" id="ARBA00022490"/>
    </source>
</evidence>
<reference evidence="12 13" key="1">
    <citation type="journal article" date="2019" name="Int. J. Syst. Evol. Microbiol.">
        <title>The Global Catalogue of Microorganisms (GCM) 10K type strain sequencing project: providing services to taxonomists for standard genome sequencing and annotation.</title>
        <authorList>
            <consortium name="The Broad Institute Genomics Platform"/>
            <consortium name="The Broad Institute Genome Sequencing Center for Infectious Disease"/>
            <person name="Wu L."/>
            <person name="Ma J."/>
        </authorList>
    </citation>
    <scope>NUCLEOTIDE SEQUENCE [LARGE SCALE GENOMIC DNA]</scope>
    <source>
        <strain evidence="12 13">JCM 4542</strain>
    </source>
</reference>
<dbReference type="PANTHER" id="PTHR11579:SF0">
    <property type="entry name" value="PROTEIN-L-ISOASPARTATE(D-ASPARTATE) O-METHYLTRANSFERASE"/>
    <property type="match status" value="1"/>
</dbReference>
<keyword evidence="6" id="KW-0489">Methyltransferase</keyword>
<keyword evidence="7" id="KW-0808">Transferase</keyword>
<evidence type="ECO:0000256" key="9">
    <source>
        <dbReference type="ARBA" id="ARBA00030757"/>
    </source>
</evidence>
<evidence type="ECO:0000313" key="12">
    <source>
        <dbReference type="EMBL" id="GAA2720207.1"/>
    </source>
</evidence>
<dbReference type="InterPro" id="IPR000682">
    <property type="entry name" value="PCMT"/>
</dbReference>